<proteinExistence type="predicted"/>
<sequence length="118" mass="12935">MSFDLAVWHESTTAEEAPRKYAELTTLEPEVLERHPRAVAFHRDLTARYPELADVPADELGSCPWATAMTVAGDGVVMSMSWSCSDAVVEYIQELARRHGLVLYDPQDGTAYPPGAAA</sequence>
<evidence type="ECO:0000313" key="2">
    <source>
        <dbReference type="Proteomes" id="UP001304298"/>
    </source>
</evidence>
<protein>
    <submittedName>
        <fullName evidence="1">Uncharacterized protein</fullName>
    </submittedName>
</protein>
<comment type="caution">
    <text evidence="1">The sequence shown here is derived from an EMBL/GenBank/DDBJ whole genome shotgun (WGS) entry which is preliminary data.</text>
</comment>
<accession>A0ABU5RN89</accession>
<keyword evidence="2" id="KW-1185">Reference proteome</keyword>
<dbReference type="EMBL" id="JAYFSI010000028">
    <property type="protein sequence ID" value="MEA5367787.1"/>
    <property type="molecule type" value="Genomic_DNA"/>
</dbReference>
<reference evidence="1 2" key="1">
    <citation type="submission" date="2023-12" db="EMBL/GenBank/DDBJ databases">
        <title>Amycolatopsis sp. V23-08.</title>
        <authorList>
            <person name="Somphong A."/>
        </authorList>
    </citation>
    <scope>NUCLEOTIDE SEQUENCE [LARGE SCALE GENOMIC DNA]</scope>
    <source>
        <strain evidence="1 2">V23-08</strain>
    </source>
</reference>
<evidence type="ECO:0000313" key="1">
    <source>
        <dbReference type="EMBL" id="MEA5367787.1"/>
    </source>
</evidence>
<dbReference type="Proteomes" id="UP001304298">
    <property type="component" value="Unassembled WGS sequence"/>
</dbReference>
<dbReference type="RefSeq" id="WP_323337917.1">
    <property type="nucleotide sequence ID" value="NZ_JAYFSI010000028.1"/>
</dbReference>
<name>A0ABU5RN89_9PSEU</name>
<gene>
    <name evidence="1" type="ORF">VA596_50210</name>
</gene>
<organism evidence="1 2">
    <name type="scientific">Amycolatopsis heterodermiae</name>
    <dbReference type="NCBI Taxonomy" id="3110235"/>
    <lineage>
        <taxon>Bacteria</taxon>
        <taxon>Bacillati</taxon>
        <taxon>Actinomycetota</taxon>
        <taxon>Actinomycetes</taxon>
        <taxon>Pseudonocardiales</taxon>
        <taxon>Pseudonocardiaceae</taxon>
        <taxon>Amycolatopsis</taxon>
    </lineage>
</organism>